<keyword evidence="1" id="KW-0812">Transmembrane</keyword>
<evidence type="ECO:0000313" key="3">
    <source>
        <dbReference type="Proteomes" id="UP001331561"/>
    </source>
</evidence>
<gene>
    <name evidence="2" type="ORF">VVD49_00985</name>
</gene>
<sequence>MDSTMEGGQDGGQESGQQAHSVRNVFVFTGRGSEYFRIWIVNLLLSIITLGIYSAWAKVRREQYFHRNTLLADSAFEYHGKPLSILKGRLLVVGLLFANNILGGLNPKLALAMGVVFLIVTPWIICQAVRFRAWNTSWRGVRLGFTGTYAGVAKVYFLNGLLVLVTLGLAAPWWLNRFQRYLVTHLRFGGEQFDSDAPTWDYYKPLLVLFAFFLAGVSVLVALFASTIYMRGASAPHAAVLSSLMFGTFIFYAGLYFIGGSYVRARLSNTLWNHTHAGPHQFESSYRARRLFWLMLTNTLAIVCTLGLFAPFAKVRMAAYRAETLALESTASLDEFVAHQEEYTRAIGDQAAELLDVDLGF</sequence>
<dbReference type="RefSeq" id="WP_327597252.1">
    <property type="nucleotide sequence ID" value="NZ_JAYXHS010000001.1"/>
</dbReference>
<protein>
    <submittedName>
        <fullName evidence="2">YjgN family protein</fullName>
    </submittedName>
</protein>
<keyword evidence="1" id="KW-1133">Transmembrane helix</keyword>
<keyword evidence="3" id="KW-1185">Reference proteome</keyword>
<dbReference type="Pfam" id="PF05987">
    <property type="entry name" value="DUF898"/>
    <property type="match status" value="1"/>
</dbReference>
<comment type="caution">
    <text evidence="2">The sequence shown here is derived from an EMBL/GenBank/DDBJ whole genome shotgun (WGS) entry which is preliminary data.</text>
</comment>
<dbReference type="EMBL" id="JAYXHS010000001">
    <property type="protein sequence ID" value="MEC5384272.1"/>
    <property type="molecule type" value="Genomic_DNA"/>
</dbReference>
<feature type="transmembrane region" description="Helical" evidence="1">
    <location>
        <begin position="36"/>
        <end position="57"/>
    </location>
</feature>
<feature type="transmembrane region" description="Helical" evidence="1">
    <location>
        <begin position="291"/>
        <end position="313"/>
    </location>
</feature>
<feature type="transmembrane region" description="Helical" evidence="1">
    <location>
        <begin position="88"/>
        <end position="105"/>
    </location>
</feature>
<dbReference type="Proteomes" id="UP001331561">
    <property type="component" value="Unassembled WGS sequence"/>
</dbReference>
<evidence type="ECO:0000313" key="2">
    <source>
        <dbReference type="EMBL" id="MEC5384272.1"/>
    </source>
</evidence>
<feature type="transmembrane region" description="Helical" evidence="1">
    <location>
        <begin position="111"/>
        <end position="134"/>
    </location>
</feature>
<evidence type="ECO:0000256" key="1">
    <source>
        <dbReference type="SAM" id="Phobius"/>
    </source>
</evidence>
<proteinExistence type="predicted"/>
<accession>A0ABU6JXE9</accession>
<reference evidence="2 3" key="1">
    <citation type="submission" date="2024-01" db="EMBL/GenBank/DDBJ databases">
        <title>Uliginosibacterium soil sp. nov.</title>
        <authorList>
            <person name="Lv Y."/>
        </authorList>
    </citation>
    <scope>NUCLEOTIDE SEQUENCE [LARGE SCALE GENOMIC DNA]</scope>
    <source>
        <strain evidence="2 3">H3</strain>
    </source>
</reference>
<feature type="transmembrane region" description="Helical" evidence="1">
    <location>
        <begin position="238"/>
        <end position="258"/>
    </location>
</feature>
<name>A0ABU6JXE9_9RHOO</name>
<feature type="transmembrane region" description="Helical" evidence="1">
    <location>
        <begin position="155"/>
        <end position="175"/>
    </location>
</feature>
<dbReference type="InterPro" id="IPR010295">
    <property type="entry name" value="DUF898"/>
</dbReference>
<organism evidence="2 3">
    <name type="scientific">Uliginosibacterium silvisoli</name>
    <dbReference type="NCBI Taxonomy" id="3114758"/>
    <lineage>
        <taxon>Bacteria</taxon>
        <taxon>Pseudomonadati</taxon>
        <taxon>Pseudomonadota</taxon>
        <taxon>Betaproteobacteria</taxon>
        <taxon>Rhodocyclales</taxon>
        <taxon>Zoogloeaceae</taxon>
        <taxon>Uliginosibacterium</taxon>
    </lineage>
</organism>
<feature type="transmembrane region" description="Helical" evidence="1">
    <location>
        <begin position="206"/>
        <end position="226"/>
    </location>
</feature>
<keyword evidence="1" id="KW-0472">Membrane</keyword>